<name>A0A4R0J444_9ACTN</name>
<dbReference type="EMBL" id="SJKC01000002">
    <property type="protein sequence ID" value="TCC38878.1"/>
    <property type="molecule type" value="Genomic_DNA"/>
</dbReference>
<protein>
    <submittedName>
        <fullName evidence="2">HD domain-containing protein</fullName>
    </submittedName>
</protein>
<evidence type="ECO:0000313" key="3">
    <source>
        <dbReference type="Proteomes" id="UP000294225"/>
    </source>
</evidence>
<dbReference type="CDD" id="cd00077">
    <property type="entry name" value="HDc"/>
    <property type="match status" value="1"/>
</dbReference>
<dbReference type="InterPro" id="IPR006674">
    <property type="entry name" value="HD_domain"/>
</dbReference>
<dbReference type="AlphaFoldDB" id="A0A4R0J444"/>
<dbReference type="Gene3D" id="1.10.3210.10">
    <property type="entry name" value="Hypothetical protein af1432"/>
    <property type="match status" value="1"/>
</dbReference>
<organism evidence="2 3">
    <name type="scientific">Kribbella speibonae</name>
    <dbReference type="NCBI Taxonomy" id="1572660"/>
    <lineage>
        <taxon>Bacteria</taxon>
        <taxon>Bacillati</taxon>
        <taxon>Actinomycetota</taxon>
        <taxon>Actinomycetes</taxon>
        <taxon>Propionibacteriales</taxon>
        <taxon>Kribbellaceae</taxon>
        <taxon>Kribbella</taxon>
    </lineage>
</organism>
<dbReference type="Pfam" id="PF01966">
    <property type="entry name" value="HD"/>
    <property type="match status" value="1"/>
</dbReference>
<proteinExistence type="predicted"/>
<evidence type="ECO:0000313" key="2">
    <source>
        <dbReference type="EMBL" id="TCC38878.1"/>
    </source>
</evidence>
<dbReference type="SUPFAM" id="SSF109604">
    <property type="entry name" value="HD-domain/PDEase-like"/>
    <property type="match status" value="1"/>
</dbReference>
<reference evidence="2 3" key="1">
    <citation type="submission" date="2019-02" db="EMBL/GenBank/DDBJ databases">
        <title>Kribbella capetownensis sp. nov. and Kribbella speibonae sp. nov., isolated from soil.</title>
        <authorList>
            <person name="Curtis S.M."/>
            <person name="Norton I."/>
            <person name="Everest G.J."/>
            <person name="Meyers P.R."/>
        </authorList>
    </citation>
    <scope>NUCLEOTIDE SEQUENCE [LARGE SCALE GENOMIC DNA]</scope>
    <source>
        <strain evidence="2 3">YM55</strain>
    </source>
</reference>
<dbReference type="RefSeq" id="WP_131497385.1">
    <property type="nucleotide sequence ID" value="NZ_SJKC01000002.1"/>
</dbReference>
<sequence length="180" mass="19659">MMTAEEAESVARRLLADELPRRWAHTQGVAARARELAPILGDRSGLIEAAAFLHDIGYSSAVCSTGFHPLDGARYLHDVLGADLVLCQLVAHHTGALIEADERGIDKLAAEFPLPDQFLLEALTYCDLTAAVDGCQVDVEDRLNEILTRYPRGHVVHRSIVRSGPALRSAVQNVQRRLCA</sequence>
<dbReference type="Proteomes" id="UP000294225">
    <property type="component" value="Unassembled WGS sequence"/>
</dbReference>
<comment type="caution">
    <text evidence="2">The sequence shown here is derived from an EMBL/GenBank/DDBJ whole genome shotgun (WGS) entry which is preliminary data.</text>
</comment>
<dbReference type="InterPro" id="IPR003607">
    <property type="entry name" value="HD/PDEase_dom"/>
</dbReference>
<evidence type="ECO:0000259" key="1">
    <source>
        <dbReference type="Pfam" id="PF01966"/>
    </source>
</evidence>
<gene>
    <name evidence="2" type="ORF">E0H92_21155</name>
</gene>
<accession>A0A4R0J444</accession>
<feature type="domain" description="HD" evidence="1">
    <location>
        <begin position="22"/>
        <end position="106"/>
    </location>
</feature>